<dbReference type="Proteomes" id="UP001163947">
    <property type="component" value="Plasmid pN1"/>
</dbReference>
<geneLocation type="plasmid" evidence="1 2">
    <name>pN1</name>
</geneLocation>
<evidence type="ECO:0000313" key="2">
    <source>
        <dbReference type="Proteomes" id="UP001163947"/>
    </source>
</evidence>
<sequence length="336" mass="37155">MQSTSDLITDALSVLRAADFRAETNGSLANWVLTPPGRQALPVRMKASASPPTPSALKKLVDTQHNKQRDVKLFLVVARATSHLTQLAHASVVHLLAVDERRLIVDGTDYSTTINQPTPDHIPLRRRGRPPWIRWAIERLLLLSPQPLPQTILANHLHTTPQAVSKALKGHEYVEPAEGGWTVHRRQELLTRFLDEYPGPGGACTYWYGLDAPTGQITHARQLCRNMDIDCLQTGDIAADHYAPWRMPVTAALYMRELLDFVPAGFSVASREEGTFTATVPEDPTLWRTAAVLTDSTPDFVDPIIALHDVMHGEGTDALDAAEHLQDAILHGAVRR</sequence>
<keyword evidence="1" id="KW-0614">Plasmid</keyword>
<organism evidence="1 2">
    <name type="scientific">Rhodococcus aetherivorans</name>
    <dbReference type="NCBI Taxonomy" id="191292"/>
    <lineage>
        <taxon>Bacteria</taxon>
        <taxon>Bacillati</taxon>
        <taxon>Actinomycetota</taxon>
        <taxon>Actinomycetes</taxon>
        <taxon>Mycobacteriales</taxon>
        <taxon>Nocardiaceae</taxon>
        <taxon>Rhodococcus</taxon>
    </lineage>
</organism>
<gene>
    <name evidence="1" type="ORF">OCS65_29775</name>
</gene>
<dbReference type="AlphaFoldDB" id="A0AA46PU98"/>
<dbReference type="GeneID" id="83624702"/>
<reference evidence="1" key="1">
    <citation type="submission" date="2022-09" db="EMBL/GenBank/DDBJ databases">
        <title>The genome sequence of Rhodococcus aetherivorans N1.</title>
        <authorList>
            <person name="Jiang W."/>
        </authorList>
    </citation>
    <scope>NUCLEOTIDE SEQUENCE</scope>
    <source>
        <strain evidence="1">N1</strain>
        <plasmid evidence="1">pN1</plasmid>
    </source>
</reference>
<protein>
    <submittedName>
        <fullName evidence="1">Uncharacterized protein</fullName>
    </submittedName>
</protein>
<name>A0AA46PU98_9NOCA</name>
<dbReference type="RefSeq" id="WP_263510597.1">
    <property type="nucleotide sequence ID" value="NZ_CP106984.1"/>
</dbReference>
<accession>A0AA46PU98</accession>
<proteinExistence type="predicted"/>
<evidence type="ECO:0000313" key="1">
    <source>
        <dbReference type="EMBL" id="UYF97432.1"/>
    </source>
</evidence>
<dbReference type="EMBL" id="CP106984">
    <property type="protein sequence ID" value="UYF97432.1"/>
    <property type="molecule type" value="Genomic_DNA"/>
</dbReference>